<dbReference type="EMBL" id="JACTNZ010000003">
    <property type="protein sequence ID" value="KAG5555562.1"/>
    <property type="molecule type" value="Genomic_DNA"/>
</dbReference>
<gene>
    <name evidence="1" type="ORF">RHGRI_006267</name>
</gene>
<keyword evidence="2" id="KW-1185">Reference proteome</keyword>
<comment type="caution">
    <text evidence="1">The sequence shown here is derived from an EMBL/GenBank/DDBJ whole genome shotgun (WGS) entry which is preliminary data.</text>
</comment>
<name>A0AAV6KSG0_9ERIC</name>
<dbReference type="AlphaFoldDB" id="A0AAV6KSG0"/>
<sequence>MDYKEQRRIFTAYLQSSHWQRENPRIVFWEWIIEQFPSCFLGMNLFIDRITQDNHNGHGLWRTKKNFPCLFAIISLALRKSKDCLLPRRLTILLMKSHS</sequence>
<evidence type="ECO:0000313" key="2">
    <source>
        <dbReference type="Proteomes" id="UP000823749"/>
    </source>
</evidence>
<evidence type="ECO:0000313" key="1">
    <source>
        <dbReference type="EMBL" id="KAG5555562.1"/>
    </source>
</evidence>
<protein>
    <submittedName>
        <fullName evidence="1">Uncharacterized protein</fullName>
    </submittedName>
</protein>
<organism evidence="1 2">
    <name type="scientific">Rhododendron griersonianum</name>
    <dbReference type="NCBI Taxonomy" id="479676"/>
    <lineage>
        <taxon>Eukaryota</taxon>
        <taxon>Viridiplantae</taxon>
        <taxon>Streptophyta</taxon>
        <taxon>Embryophyta</taxon>
        <taxon>Tracheophyta</taxon>
        <taxon>Spermatophyta</taxon>
        <taxon>Magnoliopsida</taxon>
        <taxon>eudicotyledons</taxon>
        <taxon>Gunneridae</taxon>
        <taxon>Pentapetalae</taxon>
        <taxon>asterids</taxon>
        <taxon>Ericales</taxon>
        <taxon>Ericaceae</taxon>
        <taxon>Ericoideae</taxon>
        <taxon>Rhodoreae</taxon>
        <taxon>Rhododendron</taxon>
    </lineage>
</organism>
<proteinExistence type="predicted"/>
<accession>A0AAV6KSG0</accession>
<reference evidence="1" key="1">
    <citation type="submission" date="2020-08" db="EMBL/GenBank/DDBJ databases">
        <title>Plant Genome Project.</title>
        <authorList>
            <person name="Zhang R.-G."/>
        </authorList>
    </citation>
    <scope>NUCLEOTIDE SEQUENCE</scope>
    <source>
        <strain evidence="1">WSP0</strain>
        <tissue evidence="1">Leaf</tissue>
    </source>
</reference>
<dbReference type="Proteomes" id="UP000823749">
    <property type="component" value="Chromosome 3"/>
</dbReference>